<dbReference type="Gene3D" id="2.120.10.30">
    <property type="entry name" value="TolB, C-terminal domain"/>
    <property type="match status" value="1"/>
</dbReference>
<name>A0A7W9UZ57_9ACTN</name>
<dbReference type="GO" id="GO:0004341">
    <property type="term" value="F:gluconolactonase activity"/>
    <property type="evidence" value="ECO:0007669"/>
    <property type="project" value="UniProtKB-EC"/>
</dbReference>
<keyword evidence="4" id="KW-0862">Zinc</keyword>
<feature type="binding site" evidence="4">
    <location>
        <position position="125"/>
    </location>
    <ligand>
        <name>substrate</name>
    </ligand>
</feature>
<feature type="binding site" evidence="4">
    <location>
        <position position="149"/>
    </location>
    <ligand>
        <name>substrate</name>
    </ligand>
</feature>
<gene>
    <name evidence="6" type="ORF">FHS42_003750</name>
</gene>
<feature type="binding site" evidence="4">
    <location>
        <position position="183"/>
    </location>
    <ligand>
        <name>a divalent metal cation</name>
        <dbReference type="ChEBI" id="CHEBI:60240"/>
    </ligand>
</feature>
<dbReference type="InterPro" id="IPR011042">
    <property type="entry name" value="6-blade_b-propeller_TolB-like"/>
</dbReference>
<comment type="similarity">
    <text evidence="1">Belongs to the SMP-30/CGR1 family.</text>
</comment>
<reference evidence="6 7" key="1">
    <citation type="submission" date="2020-08" db="EMBL/GenBank/DDBJ databases">
        <title>Genomic Encyclopedia of Type Strains, Phase III (KMG-III): the genomes of soil and plant-associated and newly described type strains.</title>
        <authorList>
            <person name="Whitman W."/>
        </authorList>
    </citation>
    <scope>NUCLEOTIDE SEQUENCE [LARGE SCALE GENOMIC DNA]</scope>
    <source>
        <strain evidence="6 7">CECT 8305</strain>
    </source>
</reference>
<evidence type="ECO:0000256" key="4">
    <source>
        <dbReference type="PIRSR" id="PIRSR605511-2"/>
    </source>
</evidence>
<organism evidence="6 7">
    <name type="scientific">Streptomyces zagrosensis</name>
    <dbReference type="NCBI Taxonomy" id="1042984"/>
    <lineage>
        <taxon>Bacteria</taxon>
        <taxon>Bacillati</taxon>
        <taxon>Actinomycetota</taxon>
        <taxon>Actinomycetes</taxon>
        <taxon>Kitasatosporales</taxon>
        <taxon>Streptomycetaceae</taxon>
        <taxon>Streptomyces</taxon>
    </lineage>
</organism>
<evidence type="ECO:0000256" key="1">
    <source>
        <dbReference type="ARBA" id="ARBA00008853"/>
    </source>
</evidence>
<dbReference type="InterPro" id="IPR005511">
    <property type="entry name" value="SMP-30"/>
</dbReference>
<feature type="active site" description="Proton donor/acceptor" evidence="3">
    <location>
        <position position="232"/>
    </location>
</feature>
<dbReference type="InterPro" id="IPR013658">
    <property type="entry name" value="SGL"/>
</dbReference>
<dbReference type="EMBL" id="JACHJL010000008">
    <property type="protein sequence ID" value="MBB5936675.1"/>
    <property type="molecule type" value="Genomic_DNA"/>
</dbReference>
<feature type="domain" description="SMP-30/Gluconolactonase/LRE-like region" evidence="5">
    <location>
        <begin position="36"/>
        <end position="287"/>
    </location>
</feature>
<keyword evidence="4" id="KW-0479">Metal-binding</keyword>
<accession>A0A7W9UZ57</accession>
<dbReference type="GO" id="GO:0046872">
    <property type="term" value="F:metal ion binding"/>
    <property type="evidence" value="ECO:0007669"/>
    <property type="project" value="UniProtKB-KW"/>
</dbReference>
<evidence type="ECO:0000313" key="6">
    <source>
        <dbReference type="EMBL" id="MBB5936675.1"/>
    </source>
</evidence>
<evidence type="ECO:0000256" key="2">
    <source>
        <dbReference type="ARBA" id="ARBA00022801"/>
    </source>
</evidence>
<evidence type="ECO:0000259" key="5">
    <source>
        <dbReference type="Pfam" id="PF08450"/>
    </source>
</evidence>
<keyword evidence="7" id="KW-1185">Reference proteome</keyword>
<evidence type="ECO:0000256" key="3">
    <source>
        <dbReference type="PIRSR" id="PIRSR605511-1"/>
    </source>
</evidence>
<evidence type="ECO:0000313" key="7">
    <source>
        <dbReference type="Proteomes" id="UP000588098"/>
    </source>
</evidence>
<protein>
    <submittedName>
        <fullName evidence="6">Gluconolactonase</fullName>
        <ecNumber evidence="6">3.1.1.17</ecNumber>
    </submittedName>
</protein>
<dbReference type="PANTHER" id="PTHR47572:SF4">
    <property type="entry name" value="LACTONASE DRP35"/>
    <property type="match status" value="1"/>
</dbReference>
<dbReference type="EC" id="3.1.1.17" evidence="6"/>
<dbReference type="InterPro" id="IPR051262">
    <property type="entry name" value="SMP-30/CGR1_Lactonase"/>
</dbReference>
<dbReference type="Pfam" id="PF08450">
    <property type="entry name" value="SGL"/>
    <property type="match status" value="1"/>
</dbReference>
<dbReference type="Proteomes" id="UP000588098">
    <property type="component" value="Unassembled WGS sequence"/>
</dbReference>
<proteinExistence type="inferred from homology"/>
<feature type="binding site" evidence="4">
    <location>
        <position position="38"/>
    </location>
    <ligand>
        <name>a divalent metal cation</name>
        <dbReference type="ChEBI" id="CHEBI:60240"/>
    </ligand>
</feature>
<comment type="cofactor">
    <cofactor evidence="4">
        <name>Zn(2+)</name>
        <dbReference type="ChEBI" id="CHEBI:29105"/>
    </cofactor>
    <text evidence="4">Binds 1 divalent metal cation per subunit.</text>
</comment>
<dbReference type="RefSeq" id="WP_184573218.1">
    <property type="nucleotide sequence ID" value="NZ_JACHJL010000008.1"/>
</dbReference>
<comment type="caution">
    <text evidence="6">The sequence shown here is derived from an EMBL/GenBank/DDBJ whole genome shotgun (WGS) entry which is preliminary data.</text>
</comment>
<dbReference type="AlphaFoldDB" id="A0A7W9UZ57"/>
<keyword evidence="2 6" id="KW-0378">Hydrolase</keyword>
<dbReference type="PANTHER" id="PTHR47572">
    <property type="entry name" value="LIPOPROTEIN-RELATED"/>
    <property type="match status" value="1"/>
</dbReference>
<sequence>MAFDSRSEIYEILDERFLIPANGDMRLELLYDGARWSEGPLYVPAWRQVIFSDVSNDRILRWDEPTGTIGVFRTPSGNSNGNTLDREGRLITCEQGNRRVTRTEHDGSVTVIADRFAGKRFNSPNDVVVHSDGSIWFSDPIFGILSDYEGNRGESEIGASNVYRVDPKTGKARVMADGFLTPNGLCFSLDESQFYVADTVAGQIRVYDLCDDGKPSEGKIFAEAPLEKCQFDSVHFDDEGRLWVAAGGGGLHCYAPDGTLIGRIIIPRTASNFAFGGPKNNRLFITAGPSVYSLVVAVTGAPRIGGTSAQAKAAAPQAVTAYATKWRMNAGGTGR</sequence>
<dbReference type="SUPFAM" id="SSF63829">
    <property type="entry name" value="Calcium-dependent phosphotriesterase"/>
    <property type="match status" value="1"/>
</dbReference>
<dbReference type="PRINTS" id="PR01790">
    <property type="entry name" value="SMP30FAMILY"/>
</dbReference>
<feature type="binding site" evidence="4">
    <location>
        <position position="232"/>
    </location>
    <ligand>
        <name>a divalent metal cation</name>
        <dbReference type="ChEBI" id="CHEBI:60240"/>
    </ligand>
</feature>